<evidence type="ECO:0000256" key="3">
    <source>
        <dbReference type="SAM" id="SignalP"/>
    </source>
</evidence>
<evidence type="ECO:0000313" key="5">
    <source>
        <dbReference type="Proteomes" id="UP000702544"/>
    </source>
</evidence>
<feature type="coiled-coil region" evidence="1">
    <location>
        <begin position="85"/>
        <end position="130"/>
    </location>
</feature>
<evidence type="ECO:0000256" key="1">
    <source>
        <dbReference type="SAM" id="Coils"/>
    </source>
</evidence>
<dbReference type="AlphaFoldDB" id="A0AAE5CBA9"/>
<dbReference type="Proteomes" id="UP000702544">
    <property type="component" value="Unassembled WGS sequence"/>
</dbReference>
<accession>A0AAE5CBA9</accession>
<feature type="signal peptide" evidence="3">
    <location>
        <begin position="1"/>
        <end position="27"/>
    </location>
</feature>
<comment type="caution">
    <text evidence="4">The sequence shown here is derived from an EMBL/GenBank/DDBJ whole genome shotgun (WGS) entry which is preliminary data.</text>
</comment>
<proteinExistence type="predicted"/>
<gene>
    <name evidence="4" type="ORF">GWO12_03700</name>
</gene>
<evidence type="ECO:0000256" key="2">
    <source>
        <dbReference type="SAM" id="MobiDB-lite"/>
    </source>
</evidence>
<keyword evidence="1" id="KW-0175">Coiled coil</keyword>
<evidence type="ECO:0000313" key="4">
    <source>
        <dbReference type="EMBL" id="NIR74205.1"/>
    </source>
</evidence>
<protein>
    <submittedName>
        <fullName evidence="4">Uncharacterized protein</fullName>
    </submittedName>
</protein>
<dbReference type="EMBL" id="JAACAK010000028">
    <property type="protein sequence ID" value="NIR74205.1"/>
    <property type="molecule type" value="Genomic_DNA"/>
</dbReference>
<organism evidence="4 5">
    <name type="scientific">Candidatus Kutchimonas denitrificans</name>
    <dbReference type="NCBI Taxonomy" id="3056748"/>
    <lineage>
        <taxon>Bacteria</taxon>
        <taxon>Pseudomonadati</taxon>
        <taxon>Gemmatimonadota</taxon>
        <taxon>Gemmatimonadia</taxon>
        <taxon>Candidatus Palauibacterales</taxon>
        <taxon>Candidatus Palauibacteraceae</taxon>
        <taxon>Candidatus Kutchimonas</taxon>
    </lineage>
</organism>
<feature type="region of interest" description="Disordered" evidence="2">
    <location>
        <begin position="36"/>
        <end position="61"/>
    </location>
</feature>
<feature type="chain" id="PRO_5042000077" evidence="3">
    <location>
        <begin position="28"/>
        <end position="223"/>
    </location>
</feature>
<name>A0AAE5CBA9_9BACT</name>
<keyword evidence="3" id="KW-0732">Signal</keyword>
<reference evidence="4 5" key="1">
    <citation type="submission" date="2020-01" db="EMBL/GenBank/DDBJ databases">
        <title>Genomes assembled from Gulf of Kutch pelagic sediment metagenomes.</title>
        <authorList>
            <person name="Chandrashekar M."/>
            <person name="Mahajan M.S."/>
            <person name="Dave K.J."/>
            <person name="Vatsa P."/>
            <person name="Nathani N.M."/>
        </authorList>
    </citation>
    <scope>NUCLEOTIDE SEQUENCE [LARGE SCALE GENOMIC DNA]</scope>
    <source>
        <strain evidence="4">KS3-K002</strain>
    </source>
</reference>
<sequence>MSISFDISRLLLSLLAVALLVACERSADVGWANREGREAAPQGDTAASGASNGSAPEAASNWARGDEYERLGRSLSSVLRSAREEEEMRERHAALVAEVEDAVAEKSSFYRGLMDRKEEIEARFAEVEESGEPLSDEERAKLLYQYRNINYEIMRIVEYELQAGDFRDEFWEYKLTVFERMRELAPARIDDIDRLQELERDRPVQIAPPLQENLQIQPATPEQ</sequence>